<gene>
    <name evidence="2" type="ORF">H9716_06070</name>
</gene>
<evidence type="ECO:0000313" key="3">
    <source>
        <dbReference type="Proteomes" id="UP000886804"/>
    </source>
</evidence>
<proteinExistence type="predicted"/>
<evidence type="ECO:0000313" key="2">
    <source>
        <dbReference type="EMBL" id="HJB07419.1"/>
    </source>
</evidence>
<feature type="coiled-coil region" evidence="1">
    <location>
        <begin position="196"/>
        <end position="226"/>
    </location>
</feature>
<accession>A0A9D2L7J1</accession>
<organism evidence="2 3">
    <name type="scientific">Candidatus Enterocloster faecavium</name>
    <dbReference type="NCBI Taxonomy" id="2838560"/>
    <lineage>
        <taxon>Bacteria</taxon>
        <taxon>Bacillati</taxon>
        <taxon>Bacillota</taxon>
        <taxon>Clostridia</taxon>
        <taxon>Lachnospirales</taxon>
        <taxon>Lachnospiraceae</taxon>
        <taxon>Enterocloster</taxon>
    </lineage>
</organism>
<dbReference type="Proteomes" id="UP000886804">
    <property type="component" value="Unassembled WGS sequence"/>
</dbReference>
<keyword evidence="1" id="KW-0175">Coiled coil</keyword>
<reference evidence="2" key="2">
    <citation type="submission" date="2021-04" db="EMBL/GenBank/DDBJ databases">
        <authorList>
            <person name="Gilroy R."/>
        </authorList>
    </citation>
    <scope>NUCLEOTIDE SEQUENCE</scope>
    <source>
        <strain evidence="2">CHK188-4685</strain>
    </source>
</reference>
<reference evidence="2" key="1">
    <citation type="journal article" date="2021" name="PeerJ">
        <title>Extensive microbial diversity within the chicken gut microbiome revealed by metagenomics and culture.</title>
        <authorList>
            <person name="Gilroy R."/>
            <person name="Ravi A."/>
            <person name="Getino M."/>
            <person name="Pursley I."/>
            <person name="Horton D.L."/>
            <person name="Alikhan N.F."/>
            <person name="Baker D."/>
            <person name="Gharbi K."/>
            <person name="Hall N."/>
            <person name="Watson M."/>
            <person name="Adriaenssens E.M."/>
            <person name="Foster-Nyarko E."/>
            <person name="Jarju S."/>
            <person name="Secka A."/>
            <person name="Antonio M."/>
            <person name="Oren A."/>
            <person name="Chaudhuri R.R."/>
            <person name="La Ragione R."/>
            <person name="Hildebrand F."/>
            <person name="Pallen M.J."/>
        </authorList>
    </citation>
    <scope>NUCLEOTIDE SEQUENCE</scope>
    <source>
        <strain evidence="2">CHK188-4685</strain>
    </source>
</reference>
<protein>
    <submittedName>
        <fullName evidence="2">Uncharacterized protein</fullName>
    </submittedName>
</protein>
<dbReference type="AlphaFoldDB" id="A0A9D2L7J1"/>
<evidence type="ECO:0000256" key="1">
    <source>
        <dbReference type="SAM" id="Coils"/>
    </source>
</evidence>
<name>A0A9D2L7J1_9FIRM</name>
<dbReference type="EMBL" id="DWYS01000070">
    <property type="protein sequence ID" value="HJB07419.1"/>
    <property type="molecule type" value="Genomic_DNA"/>
</dbReference>
<sequence>MEKSSLVEMVVYAASCTTLLRAISIRQMKPFAIICGTLEQGDRLVEQMKIFSDNRKILWKDFEKAQEKWLNSRKDDLLFLQSPQKNNREGWVDELSECLSNGFIGEMPIPSIICVLFVGYIPESLADLFSITIPLNETEQFLESGFQGVNIRNILEGEKGKLLYLLKTIADRIYKKYPLKKETDDARILYSAAVIKAVLKDEEERMEELFQAVNEKLEASEEAKDRSDLAELFSMILYENADSLWPIYNRAKTFSEEVAGSNCTLYDEEFYYLPENAMTAILQQMSIWAGPTEVKKNLASAGYLETQGIERGYYTQKLVLSKNCRPRYYKLRRDKIDRVGAAALALVIEMKGEKNNEIGNE</sequence>
<comment type="caution">
    <text evidence="2">The sequence shown here is derived from an EMBL/GenBank/DDBJ whole genome shotgun (WGS) entry which is preliminary data.</text>
</comment>